<dbReference type="CDD" id="cd16345">
    <property type="entry name" value="LMWP_ArsC"/>
    <property type="match status" value="1"/>
</dbReference>
<dbReference type="EC" id="1.20.4.1" evidence="3"/>
<sequence length="160" mass="18079">MIKVLFVCIHNSARSQIAEELLKKYGGENFGVQSAGLEPGILNPLAVEVLKEEGIDITGKQTQSVFDIFKEGKLFNYVVTVCDEGNSQRCPIFPGQTSRIHWSFKDPSSFTGTYEENLAQTRAVKEEIKEAVLAFIEMIDIKTKRIQQRCVFNLETIQLF</sequence>
<dbReference type="PANTHER" id="PTHR43428:SF1">
    <property type="entry name" value="ARSENATE REDUCTASE"/>
    <property type="match status" value="1"/>
</dbReference>
<dbReference type="EMBL" id="CP021416">
    <property type="protein sequence ID" value="ARU48195.1"/>
    <property type="molecule type" value="Genomic_DNA"/>
</dbReference>
<keyword evidence="3" id="KW-0560">Oxidoreductase</keyword>
<organism evidence="3 4">
    <name type="scientific">Sulfurospirillum diekertiae</name>
    <dbReference type="NCBI Taxonomy" id="1854492"/>
    <lineage>
        <taxon>Bacteria</taxon>
        <taxon>Pseudomonadati</taxon>
        <taxon>Campylobacterota</taxon>
        <taxon>Epsilonproteobacteria</taxon>
        <taxon>Campylobacterales</taxon>
        <taxon>Sulfurospirillaceae</taxon>
        <taxon>Sulfurospirillum</taxon>
    </lineage>
</organism>
<dbReference type="GO" id="GO:0046685">
    <property type="term" value="P:response to arsenic-containing substance"/>
    <property type="evidence" value="ECO:0007669"/>
    <property type="project" value="UniProtKB-KW"/>
</dbReference>
<dbReference type="Proteomes" id="UP000196005">
    <property type="component" value="Chromosome"/>
</dbReference>
<dbReference type="InterPro" id="IPR023485">
    <property type="entry name" value="Ptyr_pPase"/>
</dbReference>
<dbReference type="GO" id="GO:0008794">
    <property type="term" value="F:arsenate reductase (glutaredoxin) activity"/>
    <property type="evidence" value="ECO:0007669"/>
    <property type="project" value="UniProtKB-EC"/>
</dbReference>
<feature type="domain" description="Phosphotyrosine protein phosphatase I" evidence="2">
    <location>
        <begin position="2"/>
        <end position="138"/>
    </location>
</feature>
<dbReference type="Gene3D" id="3.40.50.2300">
    <property type="match status" value="1"/>
</dbReference>
<proteinExistence type="predicted"/>
<dbReference type="KEGG" id="suls:Sdiek1_1029"/>
<evidence type="ECO:0000313" key="3">
    <source>
        <dbReference type="EMBL" id="ARU48195.1"/>
    </source>
</evidence>
<dbReference type="InterPro" id="IPR036196">
    <property type="entry name" value="Ptyr_pPase_sf"/>
</dbReference>
<evidence type="ECO:0000313" key="4">
    <source>
        <dbReference type="Proteomes" id="UP000196005"/>
    </source>
</evidence>
<dbReference type="PANTHER" id="PTHR43428">
    <property type="entry name" value="ARSENATE REDUCTASE"/>
    <property type="match status" value="1"/>
</dbReference>
<dbReference type="Pfam" id="PF01451">
    <property type="entry name" value="LMWPc"/>
    <property type="match status" value="1"/>
</dbReference>
<dbReference type="SUPFAM" id="SSF52788">
    <property type="entry name" value="Phosphotyrosine protein phosphatases I"/>
    <property type="match status" value="1"/>
</dbReference>
<evidence type="ECO:0000259" key="2">
    <source>
        <dbReference type="SMART" id="SM00226"/>
    </source>
</evidence>
<keyword evidence="4" id="KW-1185">Reference proteome</keyword>
<gene>
    <name evidence="3" type="ORF">Sdiek1_1029</name>
</gene>
<evidence type="ECO:0000256" key="1">
    <source>
        <dbReference type="ARBA" id="ARBA00022849"/>
    </source>
</evidence>
<dbReference type="RefSeq" id="WP_087438187.1">
    <property type="nucleotide sequence ID" value="NZ_CP021416.1"/>
</dbReference>
<dbReference type="AlphaFoldDB" id="A0A1Y0HLH5"/>
<dbReference type="OrthoDB" id="9784339at2"/>
<name>A0A1Y0HLH5_9BACT</name>
<reference evidence="4" key="1">
    <citation type="submission" date="2017-05" db="EMBL/GenBank/DDBJ databases">
        <title>Dechlorination kinetics govern the competition between two new strains of the genus Sulfurospirillum.</title>
        <authorList>
            <person name="Buttet G.F."/>
            <person name="Murray A.M."/>
            <person name="Goris T."/>
            <person name="Burion M."/>
            <person name="Lin B."/>
            <person name="Rolle M."/>
            <person name="Maillard J."/>
        </authorList>
    </citation>
    <scope>NUCLEOTIDE SEQUENCE [LARGE SCALE GENOMIC DNA]</scope>
    <source>
        <strain evidence="4">SL2-1</strain>
    </source>
</reference>
<dbReference type="SMART" id="SM00226">
    <property type="entry name" value="LMWPc"/>
    <property type="match status" value="1"/>
</dbReference>
<accession>A0A1Y0HLH5</accession>
<protein>
    <submittedName>
        <fullName evidence="3">Glutaredoxin arsenate reductase</fullName>
        <ecNumber evidence="3">1.20.4.1</ecNumber>
    </submittedName>
</protein>
<keyword evidence="1" id="KW-0059">Arsenical resistance</keyword>